<gene>
    <name evidence="6" type="ORF">H1R20_g11902</name>
</gene>
<dbReference type="Gene3D" id="1.10.357.140">
    <property type="entry name" value="UbiA prenyltransferase"/>
    <property type="match status" value="1"/>
</dbReference>
<evidence type="ECO:0000313" key="6">
    <source>
        <dbReference type="EMBL" id="KAJ2925190.1"/>
    </source>
</evidence>
<evidence type="ECO:0008006" key="8">
    <source>
        <dbReference type="Google" id="ProtNLM"/>
    </source>
</evidence>
<comment type="caution">
    <text evidence="6">The sequence shown here is derived from an EMBL/GenBank/DDBJ whole genome shotgun (WGS) entry which is preliminary data.</text>
</comment>
<protein>
    <recommendedName>
        <fullName evidence="8">UbiA prenyltransferase</fullName>
    </recommendedName>
</protein>
<keyword evidence="7" id="KW-1185">Reference proteome</keyword>
<dbReference type="AlphaFoldDB" id="A0A9W8MAT0"/>
<dbReference type="GO" id="GO:0016020">
    <property type="term" value="C:membrane"/>
    <property type="evidence" value="ECO:0007669"/>
    <property type="project" value="UniProtKB-SubCell"/>
</dbReference>
<dbReference type="GO" id="GO:0016765">
    <property type="term" value="F:transferase activity, transferring alkyl or aryl (other than methyl) groups"/>
    <property type="evidence" value="ECO:0007669"/>
    <property type="project" value="InterPro"/>
</dbReference>
<evidence type="ECO:0000256" key="2">
    <source>
        <dbReference type="ARBA" id="ARBA00022692"/>
    </source>
</evidence>
<feature type="transmembrane region" description="Helical" evidence="5">
    <location>
        <begin position="95"/>
        <end position="112"/>
    </location>
</feature>
<evidence type="ECO:0000256" key="4">
    <source>
        <dbReference type="ARBA" id="ARBA00023136"/>
    </source>
</evidence>
<evidence type="ECO:0000313" key="7">
    <source>
        <dbReference type="Proteomes" id="UP001140091"/>
    </source>
</evidence>
<sequence length="195" mass="22368">MRKALQLLRYHLWTLVLFTWSDIKTTLIPVSVLGLGIAQFNINNQAISPEEDAKNKPWRPIPSGRISLRNAMILRWISVVYCCLLSFYLRKAVLIPSAFFTCFVFVYNYLGWDRNGFMKIFMLAYGYPNMALGAVLVAECPGPAPLAEILDWKKYPELIVFSLVIATTVHAQDFQDVEGDPHRYGSERFIMDCHL</sequence>
<dbReference type="Proteomes" id="UP001140091">
    <property type="component" value="Unassembled WGS sequence"/>
</dbReference>
<evidence type="ECO:0000256" key="5">
    <source>
        <dbReference type="SAM" id="Phobius"/>
    </source>
</evidence>
<name>A0A9W8MAT0_9AGAR</name>
<dbReference type="InterPro" id="IPR050475">
    <property type="entry name" value="Prenyltransferase_related"/>
</dbReference>
<dbReference type="InterPro" id="IPR000537">
    <property type="entry name" value="UbiA_prenyltransferase"/>
</dbReference>
<feature type="non-terminal residue" evidence="6">
    <location>
        <position position="1"/>
    </location>
</feature>
<comment type="subcellular location">
    <subcellularLocation>
        <location evidence="1">Membrane</location>
        <topology evidence="1">Multi-pass membrane protein</topology>
    </subcellularLocation>
</comment>
<dbReference type="InterPro" id="IPR044878">
    <property type="entry name" value="UbiA_sf"/>
</dbReference>
<organism evidence="6 7">
    <name type="scientific">Candolleomyces eurysporus</name>
    <dbReference type="NCBI Taxonomy" id="2828524"/>
    <lineage>
        <taxon>Eukaryota</taxon>
        <taxon>Fungi</taxon>
        <taxon>Dikarya</taxon>
        <taxon>Basidiomycota</taxon>
        <taxon>Agaricomycotina</taxon>
        <taxon>Agaricomycetes</taxon>
        <taxon>Agaricomycetidae</taxon>
        <taxon>Agaricales</taxon>
        <taxon>Agaricineae</taxon>
        <taxon>Psathyrellaceae</taxon>
        <taxon>Candolleomyces</taxon>
    </lineage>
</organism>
<dbReference type="PANTHER" id="PTHR42723:SF1">
    <property type="entry name" value="CHLOROPHYLL SYNTHASE, CHLOROPLASTIC"/>
    <property type="match status" value="1"/>
</dbReference>
<keyword evidence="3 5" id="KW-1133">Transmembrane helix</keyword>
<proteinExistence type="predicted"/>
<evidence type="ECO:0000256" key="1">
    <source>
        <dbReference type="ARBA" id="ARBA00004141"/>
    </source>
</evidence>
<dbReference type="Pfam" id="PF01040">
    <property type="entry name" value="UbiA"/>
    <property type="match status" value="1"/>
</dbReference>
<keyword evidence="4 5" id="KW-0472">Membrane</keyword>
<reference evidence="6" key="1">
    <citation type="submission" date="2022-06" db="EMBL/GenBank/DDBJ databases">
        <title>Genome Sequence of Candolleomyces eurysporus.</title>
        <authorList>
            <person name="Buettner E."/>
        </authorList>
    </citation>
    <scope>NUCLEOTIDE SEQUENCE</scope>
    <source>
        <strain evidence="6">VTCC 930004</strain>
    </source>
</reference>
<feature type="transmembrane region" description="Helical" evidence="5">
    <location>
        <begin position="72"/>
        <end position="89"/>
    </location>
</feature>
<accession>A0A9W8MAT0</accession>
<evidence type="ECO:0000256" key="3">
    <source>
        <dbReference type="ARBA" id="ARBA00022989"/>
    </source>
</evidence>
<dbReference type="OrthoDB" id="434972at2759"/>
<dbReference type="EMBL" id="JANBPK010001193">
    <property type="protein sequence ID" value="KAJ2925190.1"/>
    <property type="molecule type" value="Genomic_DNA"/>
</dbReference>
<dbReference type="PANTHER" id="PTHR42723">
    <property type="entry name" value="CHLOROPHYLL SYNTHASE"/>
    <property type="match status" value="1"/>
</dbReference>
<keyword evidence="2 5" id="KW-0812">Transmembrane</keyword>